<name>A0A1Y2ISL6_TRAC3</name>
<accession>A0A1Y2ISL6</accession>
<gene>
    <name evidence="3" type="ORF">PYCCODRAFT_1466977</name>
</gene>
<evidence type="ECO:0000313" key="3">
    <source>
        <dbReference type="EMBL" id="OSD03614.1"/>
    </source>
</evidence>
<evidence type="ECO:0000256" key="1">
    <source>
        <dbReference type="SAM" id="Coils"/>
    </source>
</evidence>
<dbReference type="AlphaFoldDB" id="A0A1Y2ISL6"/>
<organism evidence="3 4">
    <name type="scientific">Trametes coccinea (strain BRFM310)</name>
    <name type="common">Pycnoporus coccineus</name>
    <dbReference type="NCBI Taxonomy" id="1353009"/>
    <lineage>
        <taxon>Eukaryota</taxon>
        <taxon>Fungi</taxon>
        <taxon>Dikarya</taxon>
        <taxon>Basidiomycota</taxon>
        <taxon>Agaricomycotina</taxon>
        <taxon>Agaricomycetes</taxon>
        <taxon>Polyporales</taxon>
        <taxon>Polyporaceae</taxon>
        <taxon>Trametes</taxon>
    </lineage>
</organism>
<reference evidence="3 4" key="1">
    <citation type="journal article" date="2015" name="Biotechnol. Biofuels">
        <title>Enhanced degradation of softwood versus hardwood by the white-rot fungus Pycnoporus coccineus.</title>
        <authorList>
            <person name="Couturier M."/>
            <person name="Navarro D."/>
            <person name="Chevret D."/>
            <person name="Henrissat B."/>
            <person name="Piumi F."/>
            <person name="Ruiz-Duenas F.J."/>
            <person name="Martinez A.T."/>
            <person name="Grigoriev I.V."/>
            <person name="Riley R."/>
            <person name="Lipzen A."/>
            <person name="Berrin J.G."/>
            <person name="Master E.R."/>
            <person name="Rosso M.N."/>
        </authorList>
    </citation>
    <scope>NUCLEOTIDE SEQUENCE [LARGE SCALE GENOMIC DNA]</scope>
    <source>
        <strain evidence="3 4">BRFM310</strain>
    </source>
</reference>
<feature type="region of interest" description="Disordered" evidence="2">
    <location>
        <begin position="1"/>
        <end position="29"/>
    </location>
</feature>
<keyword evidence="4" id="KW-1185">Reference proteome</keyword>
<dbReference type="STRING" id="1353009.A0A1Y2ISL6"/>
<feature type="compositionally biased region" description="Polar residues" evidence="2">
    <location>
        <begin position="58"/>
        <end position="72"/>
    </location>
</feature>
<sequence>MQPYESASAPSENINHVQSEYSQSSYPTGQAASYDMGFELSPANWQLNYSYFDSEYSPYQQPNTHSERTGSGASIPLHAPVPVSGYTTLLASPEGEPPQQGIPPFGQVPLPEETKPYVAGEDNPLDVYLETPQILFPTPSELLTDLNSRERVTRGSEDSSGKALSHLGSRSSARRSRGEVEEPENLNQRKAYFRSVSENVGFTITDPDTITSHDKKRCYLECLEEYVQWLHEQLRLVGQEPLALERVSSYRGLKSRSIRTMLVHNQDDIRKLNQQKLQAEQKFMELQNALVMRQASEEAIQARRPSTGMGSVPDINPSFVPDRL</sequence>
<evidence type="ECO:0000313" key="4">
    <source>
        <dbReference type="Proteomes" id="UP000193067"/>
    </source>
</evidence>
<feature type="region of interest" description="Disordered" evidence="2">
    <location>
        <begin position="58"/>
        <end position="77"/>
    </location>
</feature>
<dbReference type="EMBL" id="KZ084100">
    <property type="protein sequence ID" value="OSD03614.1"/>
    <property type="molecule type" value="Genomic_DNA"/>
</dbReference>
<feature type="compositionally biased region" description="Polar residues" evidence="2">
    <location>
        <begin position="8"/>
        <end position="29"/>
    </location>
</feature>
<proteinExistence type="predicted"/>
<keyword evidence="1" id="KW-0175">Coiled coil</keyword>
<evidence type="ECO:0000256" key="2">
    <source>
        <dbReference type="SAM" id="MobiDB-lite"/>
    </source>
</evidence>
<feature type="region of interest" description="Disordered" evidence="2">
    <location>
        <begin position="301"/>
        <end position="324"/>
    </location>
</feature>
<protein>
    <submittedName>
        <fullName evidence="3">Uncharacterized protein</fullName>
    </submittedName>
</protein>
<dbReference type="OrthoDB" id="3258400at2759"/>
<feature type="region of interest" description="Disordered" evidence="2">
    <location>
        <begin position="140"/>
        <end position="186"/>
    </location>
</feature>
<dbReference type="Proteomes" id="UP000193067">
    <property type="component" value="Unassembled WGS sequence"/>
</dbReference>
<feature type="compositionally biased region" description="Basic and acidic residues" evidence="2">
    <location>
        <begin position="147"/>
        <end position="160"/>
    </location>
</feature>
<feature type="coiled-coil region" evidence="1">
    <location>
        <begin position="262"/>
        <end position="289"/>
    </location>
</feature>